<protein>
    <recommendedName>
        <fullName evidence="9">ABC transporter domain-containing protein</fullName>
    </recommendedName>
</protein>
<dbReference type="CDD" id="cd03213">
    <property type="entry name" value="ABCG_EPDR"/>
    <property type="match status" value="1"/>
</dbReference>
<organism evidence="10 11">
    <name type="scientific">Ignelater luminosus</name>
    <name type="common">Cucubano</name>
    <name type="synonym">Pyrophorus luminosus</name>
    <dbReference type="NCBI Taxonomy" id="2038154"/>
    <lineage>
        <taxon>Eukaryota</taxon>
        <taxon>Metazoa</taxon>
        <taxon>Ecdysozoa</taxon>
        <taxon>Arthropoda</taxon>
        <taxon>Hexapoda</taxon>
        <taxon>Insecta</taxon>
        <taxon>Pterygota</taxon>
        <taxon>Neoptera</taxon>
        <taxon>Endopterygota</taxon>
        <taxon>Coleoptera</taxon>
        <taxon>Polyphaga</taxon>
        <taxon>Elateriformia</taxon>
        <taxon>Elateroidea</taxon>
        <taxon>Elateridae</taxon>
        <taxon>Agrypninae</taxon>
        <taxon>Pyrophorini</taxon>
        <taxon>Ignelater</taxon>
    </lineage>
</organism>
<dbReference type="PANTHER" id="PTHR48041">
    <property type="entry name" value="ABC TRANSPORTER G FAMILY MEMBER 28"/>
    <property type="match status" value="1"/>
</dbReference>
<evidence type="ECO:0000313" key="11">
    <source>
        <dbReference type="Proteomes" id="UP000801492"/>
    </source>
</evidence>
<accession>A0A8K0FYX1</accession>
<keyword evidence="11" id="KW-1185">Reference proteome</keyword>
<gene>
    <name evidence="10" type="ORF">ILUMI_26466</name>
</gene>
<comment type="subcellular location">
    <subcellularLocation>
        <location evidence="1">Membrane</location>
        <topology evidence="1">Multi-pass membrane protein</topology>
    </subcellularLocation>
</comment>
<dbReference type="InterPro" id="IPR003593">
    <property type="entry name" value="AAA+_ATPase"/>
</dbReference>
<dbReference type="InterPro" id="IPR017871">
    <property type="entry name" value="ABC_transporter-like_CS"/>
</dbReference>
<dbReference type="EMBL" id="VTPC01091093">
    <property type="protein sequence ID" value="KAF2879703.1"/>
    <property type="molecule type" value="Genomic_DNA"/>
</dbReference>
<dbReference type="GO" id="GO:0005886">
    <property type="term" value="C:plasma membrane"/>
    <property type="evidence" value="ECO:0007669"/>
    <property type="project" value="TreeGrafter"/>
</dbReference>
<dbReference type="GO" id="GO:0016887">
    <property type="term" value="F:ATP hydrolysis activity"/>
    <property type="evidence" value="ECO:0007669"/>
    <property type="project" value="InterPro"/>
</dbReference>
<dbReference type="Proteomes" id="UP000801492">
    <property type="component" value="Unassembled WGS sequence"/>
</dbReference>
<comment type="caution">
    <text evidence="10">The sequence shown here is derived from an EMBL/GenBank/DDBJ whole genome shotgun (WGS) entry which is preliminary data.</text>
</comment>
<name>A0A8K0FYX1_IGNLU</name>
<dbReference type="FunFam" id="3.40.50.300:FF:001077">
    <property type="entry name" value="Uncharacterized protein, isoform A"/>
    <property type="match status" value="1"/>
</dbReference>
<evidence type="ECO:0000256" key="7">
    <source>
        <dbReference type="ARBA" id="ARBA00022989"/>
    </source>
</evidence>
<comment type="similarity">
    <text evidence="2">Belongs to the ABC transporter superfamily. ABCG family. Eye pigment precursor importer (TC 3.A.1.204) subfamily.</text>
</comment>
<feature type="non-terminal residue" evidence="10">
    <location>
        <position position="1"/>
    </location>
</feature>
<evidence type="ECO:0000256" key="6">
    <source>
        <dbReference type="ARBA" id="ARBA00022840"/>
    </source>
</evidence>
<dbReference type="Pfam" id="PF19055">
    <property type="entry name" value="ABC2_membrane_7"/>
    <property type="match status" value="1"/>
</dbReference>
<proteinExistence type="inferred from homology"/>
<dbReference type="SUPFAM" id="SSF52540">
    <property type="entry name" value="P-loop containing nucleoside triphosphate hydrolases"/>
    <property type="match status" value="1"/>
</dbReference>
<keyword evidence="3" id="KW-0813">Transport</keyword>
<keyword evidence="8" id="KW-0472">Membrane</keyword>
<evidence type="ECO:0000256" key="8">
    <source>
        <dbReference type="ARBA" id="ARBA00023136"/>
    </source>
</evidence>
<dbReference type="Pfam" id="PF00005">
    <property type="entry name" value="ABC_tran"/>
    <property type="match status" value="1"/>
</dbReference>
<dbReference type="OrthoDB" id="6762843at2759"/>
<keyword evidence="6" id="KW-0067">ATP-binding</keyword>
<evidence type="ECO:0000256" key="3">
    <source>
        <dbReference type="ARBA" id="ARBA00022448"/>
    </source>
</evidence>
<reference evidence="10" key="1">
    <citation type="submission" date="2019-08" db="EMBL/GenBank/DDBJ databases">
        <title>The genome of the North American firefly Photinus pyralis.</title>
        <authorList>
            <consortium name="Photinus pyralis genome working group"/>
            <person name="Fallon T.R."/>
            <person name="Sander Lower S.E."/>
            <person name="Weng J.-K."/>
        </authorList>
    </citation>
    <scope>NUCLEOTIDE SEQUENCE</scope>
    <source>
        <strain evidence="10">TRF0915ILg1</strain>
        <tissue evidence="10">Whole body</tissue>
    </source>
</reference>
<dbReference type="InterPro" id="IPR043926">
    <property type="entry name" value="ABCG_dom"/>
</dbReference>
<evidence type="ECO:0000256" key="4">
    <source>
        <dbReference type="ARBA" id="ARBA00022692"/>
    </source>
</evidence>
<keyword evidence="5" id="KW-0547">Nucleotide-binding</keyword>
<dbReference type="SMART" id="SM00382">
    <property type="entry name" value="AAA"/>
    <property type="match status" value="1"/>
</dbReference>
<dbReference type="PANTHER" id="PTHR48041:SF26">
    <property type="entry name" value="FI22810P1"/>
    <property type="match status" value="1"/>
</dbReference>
<sequence length="373" mass="41898">MEVVLNVSSGIATTKCYISANGVRDNKSVNCEKAINRYFQSQGNSVDITFESITFSVSHGFRKGRKEILHNINGNFPSGQLIAIIGPSGAGKTTLLDVLSGFRVSGTEGTIYTKGRPRNLNIFKKMSCYIGQYNHLQKFLSVWENMEFVSDLKLGPYVSREEKHLKIKDILRTLFLDKCANSRVSCLSGGQQKRLSIALELIDNPLVMFLDEPTTGLDSSSCSQCVKLLQKLTRQGKTIICTLHQPSASLFHLFDHVYVLADGKCIYNGSTKNLVPYLKSVNMPCPQYYNPADYVIELACSEYGNDVIKIMTEATNNGKSRYWMEESKSLGIFKDLNDVTHLTAESSELQKPSQYHQLKVLLRRDMLKSRRNT</sequence>
<evidence type="ECO:0000259" key="9">
    <source>
        <dbReference type="PROSITE" id="PS50893"/>
    </source>
</evidence>
<feature type="domain" description="ABC transporter" evidence="9">
    <location>
        <begin position="48"/>
        <end position="287"/>
    </location>
</feature>
<evidence type="ECO:0000313" key="10">
    <source>
        <dbReference type="EMBL" id="KAF2879703.1"/>
    </source>
</evidence>
<dbReference type="PROSITE" id="PS00211">
    <property type="entry name" value="ABC_TRANSPORTER_1"/>
    <property type="match status" value="1"/>
</dbReference>
<evidence type="ECO:0000256" key="1">
    <source>
        <dbReference type="ARBA" id="ARBA00004141"/>
    </source>
</evidence>
<dbReference type="InterPro" id="IPR027417">
    <property type="entry name" value="P-loop_NTPase"/>
</dbReference>
<evidence type="ECO:0000256" key="2">
    <source>
        <dbReference type="ARBA" id="ARBA00005814"/>
    </source>
</evidence>
<dbReference type="Gene3D" id="3.40.50.300">
    <property type="entry name" value="P-loop containing nucleotide triphosphate hydrolases"/>
    <property type="match status" value="1"/>
</dbReference>
<dbReference type="InterPro" id="IPR003439">
    <property type="entry name" value="ABC_transporter-like_ATP-bd"/>
</dbReference>
<keyword evidence="7" id="KW-1133">Transmembrane helix</keyword>
<dbReference type="GO" id="GO:0005524">
    <property type="term" value="F:ATP binding"/>
    <property type="evidence" value="ECO:0007669"/>
    <property type="project" value="UniProtKB-KW"/>
</dbReference>
<dbReference type="AlphaFoldDB" id="A0A8K0FYX1"/>
<evidence type="ECO:0000256" key="5">
    <source>
        <dbReference type="ARBA" id="ARBA00022741"/>
    </source>
</evidence>
<keyword evidence="4" id="KW-0812">Transmembrane</keyword>
<dbReference type="PROSITE" id="PS50893">
    <property type="entry name" value="ABC_TRANSPORTER_2"/>
    <property type="match status" value="1"/>
</dbReference>
<dbReference type="InterPro" id="IPR050352">
    <property type="entry name" value="ABCG_transporters"/>
</dbReference>
<dbReference type="GO" id="GO:0140359">
    <property type="term" value="F:ABC-type transporter activity"/>
    <property type="evidence" value="ECO:0007669"/>
    <property type="project" value="InterPro"/>
</dbReference>